<keyword evidence="5 6" id="KW-0378">Hydrolase</keyword>
<evidence type="ECO:0000313" key="8">
    <source>
        <dbReference type="EMBL" id="BEH90699.1"/>
    </source>
</evidence>
<gene>
    <name evidence="8" type="primary">sip2A</name>
    <name evidence="8" type="ORF">T23_08010</name>
</gene>
<evidence type="ECO:0000256" key="2">
    <source>
        <dbReference type="ARBA" id="ARBA00004401"/>
    </source>
</evidence>
<sequence>MKEESTWLDYAVEIGCSLGIGYLISRFVRVAIARGESMRPTIKNNQPILLDCRRSRKQRLRRQDLIAFRAHQKKQLKFFLKRVIALPGDHLVIESGRVFVNGHLIEEDYLNEPMNGHNKVDLMIDKGKLFVMGDNRNDSLDSRSPRLGVIDIEKDVLGVVVQLKK</sequence>
<dbReference type="InterPro" id="IPR019533">
    <property type="entry name" value="Peptidase_S26"/>
</dbReference>
<dbReference type="PANTHER" id="PTHR43390:SF1">
    <property type="entry name" value="CHLOROPLAST PROCESSING PEPTIDASE"/>
    <property type="match status" value="1"/>
</dbReference>
<comment type="subcellular location">
    <subcellularLocation>
        <location evidence="2">Cell membrane</location>
        <topology evidence="2">Single-pass type II membrane protein</topology>
    </subcellularLocation>
    <subcellularLocation>
        <location evidence="6">Membrane</location>
        <topology evidence="6">Single-pass type II membrane protein</topology>
    </subcellularLocation>
</comment>
<evidence type="ECO:0000256" key="3">
    <source>
        <dbReference type="ARBA" id="ARBA00009370"/>
    </source>
</evidence>
<keyword evidence="6" id="KW-0645">Protease</keyword>
<dbReference type="PROSITE" id="PS00761">
    <property type="entry name" value="SPASE_I_3"/>
    <property type="match status" value="1"/>
</dbReference>
<dbReference type="InterPro" id="IPR036286">
    <property type="entry name" value="LexA/Signal_pep-like_sf"/>
</dbReference>
<comment type="catalytic activity">
    <reaction evidence="1 6">
        <text>Cleavage of hydrophobic, N-terminal signal or leader sequences from secreted and periplasmic proteins.</text>
        <dbReference type="EC" id="3.4.21.89"/>
    </reaction>
</comment>
<reference evidence="8" key="1">
    <citation type="journal article" date="2024" name="Int. J. Syst. Evol. Microbiol.">
        <title>Turicibacter faecis sp. nov., isolated from faeces of heart failure mouse model.</title>
        <authorList>
            <person name="Imamura Y."/>
            <person name="Motooka D."/>
            <person name="Nakajima Y."/>
            <person name="Ito S."/>
            <person name="Kitakaze M."/>
            <person name="Iida T."/>
            <person name="Nakamura S."/>
        </authorList>
    </citation>
    <scope>NUCLEOTIDE SEQUENCE</scope>
    <source>
        <strain evidence="8">TC023</strain>
    </source>
</reference>
<protein>
    <recommendedName>
        <fullName evidence="4 6">Signal peptidase I</fullName>
        <ecNumber evidence="4 6">3.4.21.89</ecNumber>
    </recommendedName>
</protein>
<proteinExistence type="inferred from homology"/>
<evidence type="ECO:0000256" key="4">
    <source>
        <dbReference type="ARBA" id="ARBA00013208"/>
    </source>
</evidence>
<comment type="similarity">
    <text evidence="3 6">Belongs to the peptidase S26 family.</text>
</comment>
<evidence type="ECO:0000256" key="6">
    <source>
        <dbReference type="RuleBase" id="RU362042"/>
    </source>
</evidence>
<dbReference type="CDD" id="cd06530">
    <property type="entry name" value="S26_SPase_I"/>
    <property type="match status" value="1"/>
</dbReference>
<dbReference type="InterPro" id="IPR019758">
    <property type="entry name" value="Pept_S26A_signal_pept_1_CS"/>
</dbReference>
<evidence type="ECO:0000256" key="1">
    <source>
        <dbReference type="ARBA" id="ARBA00000677"/>
    </source>
</evidence>
<dbReference type="InterPro" id="IPR000223">
    <property type="entry name" value="Pept_S26A_signal_pept_1"/>
</dbReference>
<dbReference type="EMBL" id="AP028127">
    <property type="protein sequence ID" value="BEH90699.1"/>
    <property type="molecule type" value="Genomic_DNA"/>
</dbReference>
<dbReference type="Pfam" id="PF10502">
    <property type="entry name" value="Peptidase_S26"/>
    <property type="match status" value="1"/>
</dbReference>
<dbReference type="PRINTS" id="PR00727">
    <property type="entry name" value="LEADERPTASE"/>
</dbReference>
<keyword evidence="9" id="KW-1185">Reference proteome</keyword>
<dbReference type="PROSITE" id="PS00760">
    <property type="entry name" value="SPASE_I_2"/>
    <property type="match status" value="1"/>
</dbReference>
<dbReference type="NCBIfam" id="TIGR02227">
    <property type="entry name" value="sigpep_I_bact"/>
    <property type="match status" value="1"/>
</dbReference>
<dbReference type="SUPFAM" id="SSF51306">
    <property type="entry name" value="LexA/Signal peptidase"/>
    <property type="match status" value="1"/>
</dbReference>
<accession>A0ABN6ZA06</accession>
<dbReference type="Gene3D" id="2.10.109.10">
    <property type="entry name" value="Umud Fragment, subunit A"/>
    <property type="match status" value="1"/>
</dbReference>
<feature type="domain" description="Peptidase S26" evidence="7">
    <location>
        <begin position="9"/>
        <end position="160"/>
    </location>
</feature>
<evidence type="ECO:0000259" key="7">
    <source>
        <dbReference type="Pfam" id="PF10502"/>
    </source>
</evidence>
<dbReference type="RefSeq" id="WP_161832008.1">
    <property type="nucleotide sequence ID" value="NZ_AP028127.1"/>
</dbReference>
<evidence type="ECO:0000256" key="5">
    <source>
        <dbReference type="ARBA" id="ARBA00022801"/>
    </source>
</evidence>
<dbReference type="InterPro" id="IPR019757">
    <property type="entry name" value="Pept_S26A_signal_pept_1_Lys-AS"/>
</dbReference>
<dbReference type="Proteomes" id="UP001432099">
    <property type="component" value="Chromosome"/>
</dbReference>
<name>A0ABN6ZA06_9FIRM</name>
<dbReference type="PANTHER" id="PTHR43390">
    <property type="entry name" value="SIGNAL PEPTIDASE I"/>
    <property type="match status" value="1"/>
</dbReference>
<evidence type="ECO:0000313" key="9">
    <source>
        <dbReference type="Proteomes" id="UP001432099"/>
    </source>
</evidence>
<dbReference type="EC" id="3.4.21.89" evidence="4 6"/>
<organism evidence="8 9">
    <name type="scientific">Turicibacter faecis</name>
    <dbReference type="NCBI Taxonomy" id="2963365"/>
    <lineage>
        <taxon>Bacteria</taxon>
        <taxon>Bacillati</taxon>
        <taxon>Bacillota</taxon>
        <taxon>Erysipelotrichia</taxon>
        <taxon>Erysipelotrichales</taxon>
        <taxon>Turicibacteraceae</taxon>
        <taxon>Turicibacter</taxon>
    </lineage>
</organism>